<organism evidence="2 3">
    <name type="scientific">Spirosoma validum</name>
    <dbReference type="NCBI Taxonomy" id="2771355"/>
    <lineage>
        <taxon>Bacteria</taxon>
        <taxon>Pseudomonadati</taxon>
        <taxon>Bacteroidota</taxon>
        <taxon>Cytophagia</taxon>
        <taxon>Cytophagales</taxon>
        <taxon>Cytophagaceae</taxon>
        <taxon>Spirosoma</taxon>
    </lineage>
</organism>
<accession>A0A927B8A1</accession>
<proteinExistence type="predicted"/>
<comment type="caution">
    <text evidence="2">The sequence shown here is derived from an EMBL/GenBank/DDBJ whole genome shotgun (WGS) entry which is preliminary data.</text>
</comment>
<keyword evidence="1" id="KW-0472">Membrane</keyword>
<keyword evidence="3" id="KW-1185">Reference proteome</keyword>
<sequence length="162" mass="18170">MQVIDDRRAAAQRKYGFDVGKTGALLLLEVDEVGSRYQTLIQQATAGIRESQQPLQTDNPKAAFWYGVGRNGVWTIPIMLTIAIVSWFYSQQQSYQAIKATLDKYPNAAEFQFLMQLGQLEHAEDGALNLILRAAPSKGTIEAGKHYVYNSDCKCVRVPLHY</sequence>
<name>A0A927B8A1_9BACT</name>
<evidence type="ECO:0000313" key="2">
    <source>
        <dbReference type="EMBL" id="MBD2757108.1"/>
    </source>
</evidence>
<dbReference type="Proteomes" id="UP000653797">
    <property type="component" value="Unassembled WGS sequence"/>
</dbReference>
<feature type="transmembrane region" description="Helical" evidence="1">
    <location>
        <begin position="72"/>
        <end position="89"/>
    </location>
</feature>
<dbReference type="AlphaFoldDB" id="A0A927B8A1"/>
<evidence type="ECO:0000313" key="3">
    <source>
        <dbReference type="Proteomes" id="UP000653797"/>
    </source>
</evidence>
<reference evidence="2" key="1">
    <citation type="submission" date="2020-09" db="EMBL/GenBank/DDBJ databases">
        <authorList>
            <person name="Kim M.K."/>
        </authorList>
    </citation>
    <scope>NUCLEOTIDE SEQUENCE</scope>
    <source>
        <strain evidence="2">BT704</strain>
    </source>
</reference>
<evidence type="ECO:0000256" key="1">
    <source>
        <dbReference type="SAM" id="Phobius"/>
    </source>
</evidence>
<keyword evidence="1" id="KW-1133">Transmembrane helix</keyword>
<dbReference type="RefSeq" id="WP_191042727.1">
    <property type="nucleotide sequence ID" value="NZ_JACXAA010000017.1"/>
</dbReference>
<keyword evidence="1" id="KW-0812">Transmembrane</keyword>
<protein>
    <submittedName>
        <fullName evidence="2">Uncharacterized protein</fullName>
    </submittedName>
</protein>
<dbReference type="EMBL" id="JACXAA010000017">
    <property type="protein sequence ID" value="MBD2757108.1"/>
    <property type="molecule type" value="Genomic_DNA"/>
</dbReference>
<gene>
    <name evidence="2" type="ORF">IC230_29790</name>
</gene>